<dbReference type="AlphaFoldDB" id="A0A3M9NN11"/>
<organism evidence="2 3">
    <name type="scientific">Hanamia caeni</name>
    <dbReference type="NCBI Taxonomy" id="2294116"/>
    <lineage>
        <taxon>Bacteria</taxon>
        <taxon>Pseudomonadati</taxon>
        <taxon>Bacteroidota</taxon>
        <taxon>Chitinophagia</taxon>
        <taxon>Chitinophagales</taxon>
        <taxon>Chitinophagaceae</taxon>
        <taxon>Hanamia</taxon>
    </lineage>
</organism>
<proteinExistence type="predicted"/>
<dbReference type="OrthoDB" id="9810154at2"/>
<evidence type="ECO:0000256" key="1">
    <source>
        <dbReference type="PIRSR" id="PIRSR613078-2"/>
    </source>
</evidence>
<dbReference type="EMBL" id="RJJR01000002">
    <property type="protein sequence ID" value="RNI38707.1"/>
    <property type="molecule type" value="Genomic_DNA"/>
</dbReference>
<dbReference type="InterPro" id="IPR029033">
    <property type="entry name" value="His_PPase_superfam"/>
</dbReference>
<protein>
    <submittedName>
        <fullName evidence="2">Histidine phosphatase family protein</fullName>
    </submittedName>
</protein>
<feature type="binding site" evidence="1">
    <location>
        <position position="57"/>
    </location>
    <ligand>
        <name>substrate</name>
    </ligand>
</feature>
<keyword evidence="3" id="KW-1185">Reference proteome</keyword>
<comment type="caution">
    <text evidence="2">The sequence shown here is derived from an EMBL/GenBank/DDBJ whole genome shotgun (WGS) entry which is preliminary data.</text>
</comment>
<dbReference type="Pfam" id="PF00300">
    <property type="entry name" value="His_Phos_1"/>
    <property type="match status" value="1"/>
</dbReference>
<dbReference type="RefSeq" id="WP_123119269.1">
    <property type="nucleotide sequence ID" value="NZ_RJJR01000002.1"/>
</dbReference>
<reference evidence="2 3" key="1">
    <citation type="submission" date="2018-11" db="EMBL/GenBank/DDBJ databases">
        <title>Draft genome sequence of Ferruginibacter sp. BO-59.</title>
        <authorList>
            <person name="Im W.T."/>
        </authorList>
    </citation>
    <scope>NUCLEOTIDE SEQUENCE [LARGE SCALE GENOMIC DNA]</scope>
    <source>
        <strain evidence="2 3">BO-59</strain>
    </source>
</reference>
<dbReference type="InterPro" id="IPR013078">
    <property type="entry name" value="His_Pase_superF_clade-1"/>
</dbReference>
<dbReference type="Gene3D" id="3.40.50.1240">
    <property type="entry name" value="Phosphoglycerate mutase-like"/>
    <property type="match status" value="1"/>
</dbReference>
<dbReference type="Proteomes" id="UP000267223">
    <property type="component" value="Unassembled WGS sequence"/>
</dbReference>
<gene>
    <name evidence="2" type="ORF">EFY79_03310</name>
</gene>
<accession>A0A3M9NN11</accession>
<dbReference type="CDD" id="cd07067">
    <property type="entry name" value="HP_PGM_like"/>
    <property type="match status" value="1"/>
</dbReference>
<name>A0A3M9NN11_9BACT</name>
<evidence type="ECO:0000313" key="2">
    <source>
        <dbReference type="EMBL" id="RNI38707.1"/>
    </source>
</evidence>
<sequence length="162" mass="18422">MKIILMVRHAKSGLDNSLIDFDRKLTEQGKTDAKNMTIRLVEKNITIDLFISSPAARAQKTASIFMKELAAQKNNLKVIPALYEPSVKSFYEVIESVEDEANCIALFSHNPGITQFVNSLDCHPVYDMPTCAVYAFKIKSTHWNELQIAEKEFLFFDFPKNS</sequence>
<evidence type="ECO:0000313" key="3">
    <source>
        <dbReference type="Proteomes" id="UP000267223"/>
    </source>
</evidence>
<dbReference type="SUPFAM" id="SSF53254">
    <property type="entry name" value="Phosphoglycerate mutase-like"/>
    <property type="match status" value="1"/>
</dbReference>